<evidence type="ECO:0000256" key="1">
    <source>
        <dbReference type="SAM" id="SignalP"/>
    </source>
</evidence>
<dbReference type="Proteomes" id="UP000663860">
    <property type="component" value="Unassembled WGS sequence"/>
</dbReference>
<comment type="caution">
    <text evidence="2">The sequence shown here is derived from an EMBL/GenBank/DDBJ whole genome shotgun (WGS) entry which is preliminary data.</text>
</comment>
<feature type="chain" id="PRO_5036409723" evidence="1">
    <location>
        <begin position="19"/>
        <end position="450"/>
    </location>
</feature>
<dbReference type="Proteomes" id="UP000663868">
    <property type="component" value="Unassembled WGS sequence"/>
</dbReference>
<evidence type="ECO:0000313" key="4">
    <source>
        <dbReference type="Proteomes" id="UP000663860"/>
    </source>
</evidence>
<dbReference type="AlphaFoldDB" id="A0A813ZGF3"/>
<accession>A0A813ZGF3</accession>
<keyword evidence="1" id="KW-0732">Signal</keyword>
<sequence length="450" mass="51452">MCLLVVTVLFVVILPTSTLLTNNRTEHAIIIDSLDIAPVWAGHPVNYVLLTYLPYQFIAYYDAARQMTIAQRNINERIWIINKLPVITGWDSHNYIAMAIDDDGYLHLSGNMHVVPLIYFRTAQPFNASTFVQLNYMIGTDENRTTYPIFMRGPENEFIFTYRSGMSGNGNQIYNLYNLKTKIWKRLLDKPLTDGEGKRNAYFDGPIKGPDGYFHLVWVWRESPDASSNHDLSYARSKDLISWETSTGKSLILPITLETCEIIDPVPQKGGMINGNTKIGFDHQGRVTISYHKNDANNYTQPWTARLENGIWKKYQITNWPWHWDFSGGGTLTFAISLGRVTKENDGNLTQTFSHIKFGNGTWSINPENLNATGKLQRETIPPSLLKVEGTFPGLGVHILEDFGHNNITDTRYILRWETLSSNRDEPRPPPYPTPSMLRVYTIKIVYTDF</sequence>
<protein>
    <submittedName>
        <fullName evidence="2">Uncharacterized protein</fullName>
    </submittedName>
</protein>
<dbReference type="EMBL" id="CAJOBB010001358">
    <property type="protein sequence ID" value="CAF3845847.1"/>
    <property type="molecule type" value="Genomic_DNA"/>
</dbReference>
<name>A0A813ZGF3_9BILA</name>
<proteinExistence type="predicted"/>
<organism evidence="2 4">
    <name type="scientific">Adineta steineri</name>
    <dbReference type="NCBI Taxonomy" id="433720"/>
    <lineage>
        <taxon>Eukaryota</taxon>
        <taxon>Metazoa</taxon>
        <taxon>Spiralia</taxon>
        <taxon>Gnathifera</taxon>
        <taxon>Rotifera</taxon>
        <taxon>Eurotatoria</taxon>
        <taxon>Bdelloidea</taxon>
        <taxon>Adinetida</taxon>
        <taxon>Adinetidae</taxon>
        <taxon>Adineta</taxon>
    </lineage>
</organism>
<feature type="signal peptide" evidence="1">
    <location>
        <begin position="1"/>
        <end position="18"/>
    </location>
</feature>
<evidence type="ECO:0000313" key="3">
    <source>
        <dbReference type="EMBL" id="CAF3845847.1"/>
    </source>
</evidence>
<reference evidence="2" key="1">
    <citation type="submission" date="2021-02" db="EMBL/GenBank/DDBJ databases">
        <authorList>
            <person name="Nowell W R."/>
        </authorList>
    </citation>
    <scope>NUCLEOTIDE SEQUENCE</scope>
</reference>
<dbReference type="EMBL" id="CAJNOE010000093">
    <property type="protein sequence ID" value="CAF0898340.1"/>
    <property type="molecule type" value="Genomic_DNA"/>
</dbReference>
<evidence type="ECO:0000313" key="2">
    <source>
        <dbReference type="EMBL" id="CAF0898340.1"/>
    </source>
</evidence>
<gene>
    <name evidence="2" type="ORF">IZO911_LOCUS12111</name>
    <name evidence="3" type="ORF">KXQ929_LOCUS19790</name>
</gene>
<dbReference type="Pfam" id="PF15892">
    <property type="entry name" value="BNR_4"/>
    <property type="match status" value="1"/>
</dbReference>